<dbReference type="OrthoDB" id="9810852at2"/>
<sequence length="170" mass="19648">MKIAITDACIFIDLHDLNLTVSFFSIDLELYTSLDVLNELYPEQRNVLDAFVSVGKLTIHTIASAERIEIMNTNYPRALSEVDKTVLFLAKKHEAIVLSSDKVIRNHAKKVAIEYHGMLWIFDQLIEQGILSKKEASEKLKELIQQNVMYQNNSKLMKEFEGRLMDWEDN</sequence>
<evidence type="ECO:0000313" key="3">
    <source>
        <dbReference type="Proteomes" id="UP000236654"/>
    </source>
</evidence>
<dbReference type="Gene3D" id="3.40.50.1010">
    <property type="entry name" value="5'-nuclease"/>
    <property type="match status" value="1"/>
</dbReference>
<dbReference type="InterPro" id="IPR021799">
    <property type="entry name" value="PIN-like_prokaryotic"/>
</dbReference>
<gene>
    <name evidence="2" type="ORF">CW751_08045</name>
</gene>
<protein>
    <recommendedName>
        <fullName evidence="4">DUF3368 domain-containing protein</fullName>
    </recommendedName>
</protein>
<name>A0A2I0R2A6_9FLAO</name>
<keyword evidence="3" id="KW-1185">Reference proteome</keyword>
<feature type="coiled-coil region" evidence="1">
    <location>
        <begin position="126"/>
        <end position="153"/>
    </location>
</feature>
<evidence type="ECO:0008006" key="4">
    <source>
        <dbReference type="Google" id="ProtNLM"/>
    </source>
</evidence>
<dbReference type="InterPro" id="IPR029060">
    <property type="entry name" value="PIN-like_dom_sf"/>
</dbReference>
<organism evidence="2 3">
    <name type="scientific">Brumimicrobium salinarum</name>
    <dbReference type="NCBI Taxonomy" id="2058658"/>
    <lineage>
        <taxon>Bacteria</taxon>
        <taxon>Pseudomonadati</taxon>
        <taxon>Bacteroidota</taxon>
        <taxon>Flavobacteriia</taxon>
        <taxon>Flavobacteriales</taxon>
        <taxon>Crocinitomicaceae</taxon>
        <taxon>Brumimicrobium</taxon>
    </lineage>
</organism>
<proteinExistence type="predicted"/>
<dbReference type="AlphaFoldDB" id="A0A2I0R2A6"/>
<reference evidence="2 3" key="1">
    <citation type="submission" date="2017-12" db="EMBL/GenBank/DDBJ databases">
        <title>The draft genome sequence of Brumimicrobium saltpan LHR20.</title>
        <authorList>
            <person name="Do Z.-J."/>
            <person name="Luo H.-R."/>
        </authorList>
    </citation>
    <scope>NUCLEOTIDE SEQUENCE [LARGE SCALE GENOMIC DNA]</scope>
    <source>
        <strain evidence="2 3">LHR20</strain>
    </source>
</reference>
<evidence type="ECO:0000256" key="1">
    <source>
        <dbReference type="SAM" id="Coils"/>
    </source>
</evidence>
<dbReference type="Proteomes" id="UP000236654">
    <property type="component" value="Unassembled WGS sequence"/>
</dbReference>
<dbReference type="EMBL" id="PJNI01000008">
    <property type="protein sequence ID" value="PKR80712.1"/>
    <property type="molecule type" value="Genomic_DNA"/>
</dbReference>
<comment type="caution">
    <text evidence="2">The sequence shown here is derived from an EMBL/GenBank/DDBJ whole genome shotgun (WGS) entry which is preliminary data.</text>
</comment>
<dbReference type="Pfam" id="PF11848">
    <property type="entry name" value="DUF3368"/>
    <property type="match status" value="1"/>
</dbReference>
<dbReference type="SUPFAM" id="SSF88723">
    <property type="entry name" value="PIN domain-like"/>
    <property type="match status" value="1"/>
</dbReference>
<dbReference type="RefSeq" id="WP_101334494.1">
    <property type="nucleotide sequence ID" value="NZ_PJNI01000008.1"/>
</dbReference>
<evidence type="ECO:0000313" key="2">
    <source>
        <dbReference type="EMBL" id="PKR80712.1"/>
    </source>
</evidence>
<keyword evidence="1" id="KW-0175">Coiled coil</keyword>
<accession>A0A2I0R2A6</accession>